<reference evidence="2" key="1">
    <citation type="submission" date="2021-02" db="EMBL/GenBank/DDBJ databases">
        <authorList>
            <person name="Nieuwenhuis M."/>
            <person name="Van De Peppel L.J.J."/>
        </authorList>
    </citation>
    <scope>NUCLEOTIDE SEQUENCE</scope>
    <source>
        <strain evidence="2">D49</strain>
    </source>
</reference>
<dbReference type="AlphaFoldDB" id="A0A9P7GM12"/>
<protein>
    <submittedName>
        <fullName evidence="2">Uncharacterized protein</fullName>
    </submittedName>
</protein>
<feature type="compositionally biased region" description="Basic and acidic residues" evidence="1">
    <location>
        <begin position="230"/>
        <end position="247"/>
    </location>
</feature>
<sequence>MGEEDSQGTFALWYRKKNDEDGDLSNKFYGRGLAEITNAIADRDDLRVRDIVKLQVKECQGATKAREYWSDLNGGEDVVKETTISSWQGSISRDGFTYDGRSFYVEVDSHRHARASPSSLRELLTYIDPGPLLTKKGTVAKRQPKSHPDPPAHYYQAQCIHYGLHPYEQRPVAKKHLLAAFESGNGTIAVPEHIQALGREMRAEYEVANANAIAQEKAGAQETRKKKRGVERLRQREEADGMVKEFR</sequence>
<evidence type="ECO:0000313" key="2">
    <source>
        <dbReference type="EMBL" id="KAG5652279.1"/>
    </source>
</evidence>
<evidence type="ECO:0000313" key="3">
    <source>
        <dbReference type="Proteomes" id="UP000717328"/>
    </source>
</evidence>
<accession>A0A9P7GM12</accession>
<dbReference type="OrthoDB" id="4121058at2759"/>
<name>A0A9P7GM12_9AGAR</name>
<keyword evidence="3" id="KW-1185">Reference proteome</keyword>
<feature type="region of interest" description="Disordered" evidence="1">
    <location>
        <begin position="216"/>
        <end position="247"/>
    </location>
</feature>
<dbReference type="Proteomes" id="UP000717328">
    <property type="component" value="Unassembled WGS sequence"/>
</dbReference>
<gene>
    <name evidence="2" type="ORF">H0H81_005591</name>
</gene>
<proteinExistence type="predicted"/>
<comment type="caution">
    <text evidence="2">The sequence shown here is derived from an EMBL/GenBank/DDBJ whole genome shotgun (WGS) entry which is preliminary data.</text>
</comment>
<feature type="non-terminal residue" evidence="2">
    <location>
        <position position="247"/>
    </location>
</feature>
<reference evidence="2" key="2">
    <citation type="submission" date="2021-10" db="EMBL/GenBank/DDBJ databases">
        <title>Phylogenomics reveals ancestral predisposition of the termite-cultivated fungus Termitomyces towards a domesticated lifestyle.</title>
        <authorList>
            <person name="Auxier B."/>
            <person name="Grum-Grzhimaylo A."/>
            <person name="Cardenas M.E."/>
            <person name="Lodge J.D."/>
            <person name="Laessoe T."/>
            <person name="Pedersen O."/>
            <person name="Smith M.E."/>
            <person name="Kuyper T.W."/>
            <person name="Franco-Molano E.A."/>
            <person name="Baroni T.J."/>
            <person name="Aanen D.K."/>
        </authorList>
    </citation>
    <scope>NUCLEOTIDE SEQUENCE</scope>
    <source>
        <strain evidence="2">D49</strain>
    </source>
</reference>
<organism evidence="2 3">
    <name type="scientific">Sphagnurus paluster</name>
    <dbReference type="NCBI Taxonomy" id="117069"/>
    <lineage>
        <taxon>Eukaryota</taxon>
        <taxon>Fungi</taxon>
        <taxon>Dikarya</taxon>
        <taxon>Basidiomycota</taxon>
        <taxon>Agaricomycotina</taxon>
        <taxon>Agaricomycetes</taxon>
        <taxon>Agaricomycetidae</taxon>
        <taxon>Agaricales</taxon>
        <taxon>Tricholomatineae</taxon>
        <taxon>Lyophyllaceae</taxon>
        <taxon>Sphagnurus</taxon>
    </lineage>
</organism>
<dbReference type="EMBL" id="JABCKI010000142">
    <property type="protein sequence ID" value="KAG5652279.1"/>
    <property type="molecule type" value="Genomic_DNA"/>
</dbReference>
<evidence type="ECO:0000256" key="1">
    <source>
        <dbReference type="SAM" id="MobiDB-lite"/>
    </source>
</evidence>